<evidence type="ECO:0000313" key="3">
    <source>
        <dbReference type="Proteomes" id="UP000252167"/>
    </source>
</evidence>
<reference evidence="2 3" key="1">
    <citation type="submission" date="2018-01" db="EMBL/GenBank/DDBJ databases">
        <title>Glutamicibacter soli strain NHPC-3 Whole genome sequence and assembly.</title>
        <authorList>
            <person name="Choudhury P."/>
            <person name="Gupta D."/>
            <person name="Sengupta K."/>
            <person name="Jawed A."/>
            <person name="Sultana N."/>
            <person name="Saha P."/>
        </authorList>
    </citation>
    <scope>NUCLEOTIDE SEQUENCE [LARGE SCALE GENOMIC DNA]</scope>
    <source>
        <strain evidence="2 3">NHPC-3</strain>
    </source>
</reference>
<dbReference type="InterPro" id="IPR050855">
    <property type="entry name" value="NDM-1-like"/>
</dbReference>
<gene>
    <name evidence="2" type="ORF">C1H84_03350</name>
</gene>
<dbReference type="CDD" id="cd16282">
    <property type="entry name" value="metallo-hydrolase-like_MBL-fold"/>
    <property type="match status" value="1"/>
</dbReference>
<dbReference type="EMBL" id="POAF01000001">
    <property type="protein sequence ID" value="RBM04322.1"/>
    <property type="molecule type" value="Genomic_DNA"/>
</dbReference>
<dbReference type="PANTHER" id="PTHR42951:SF4">
    <property type="entry name" value="ACYL-COENZYME A THIOESTERASE MBLAC2"/>
    <property type="match status" value="1"/>
</dbReference>
<accession>A0A365YNR5</accession>
<evidence type="ECO:0000313" key="2">
    <source>
        <dbReference type="EMBL" id="RBM04322.1"/>
    </source>
</evidence>
<comment type="caution">
    <text evidence="2">The sequence shown here is derived from an EMBL/GenBank/DDBJ whole genome shotgun (WGS) entry which is preliminary data.</text>
</comment>
<sequence length="278" mass="30269">MSGGGWREVGPGVFQRRYDPLDVSVGAVLGPHGATIIDTRNDPAEAREIMHDVARRFGQPVVAVVNTHAHYDHTFGNQVFARAGIPIYGHYLIPRHFEQFEGPRLDLVRERPDLEPEMSWSQVELTPPTALVDSAQVVRPGGRELELLPLGPGHTDTDLAIRIPDAGVWFLGDVIEESGPPMFGSGSYPLGWPLVLESLAERIQDTEVLVPGHGAPVDRAFLVDQAGRFSALAAVLSQAHAAGATLQEIEFGQALRGYWPEEFLKEAAADAYRQLSGS</sequence>
<dbReference type="PANTHER" id="PTHR42951">
    <property type="entry name" value="METALLO-BETA-LACTAMASE DOMAIN-CONTAINING"/>
    <property type="match status" value="1"/>
</dbReference>
<dbReference type="AlphaFoldDB" id="A0A365YNR5"/>
<dbReference type="SMART" id="SM00849">
    <property type="entry name" value="Lactamase_B"/>
    <property type="match status" value="1"/>
</dbReference>
<feature type="domain" description="Metallo-beta-lactamase" evidence="1">
    <location>
        <begin position="22"/>
        <end position="213"/>
    </location>
</feature>
<dbReference type="RefSeq" id="WP_113606513.1">
    <property type="nucleotide sequence ID" value="NZ_CM125969.1"/>
</dbReference>
<dbReference type="Pfam" id="PF00753">
    <property type="entry name" value="Lactamase_B"/>
    <property type="match status" value="1"/>
</dbReference>
<keyword evidence="3" id="KW-1185">Reference proteome</keyword>
<name>A0A365YNR5_9MICC</name>
<organism evidence="2 3">
    <name type="scientific">Glutamicibacter soli</name>
    <dbReference type="NCBI Taxonomy" id="453836"/>
    <lineage>
        <taxon>Bacteria</taxon>
        <taxon>Bacillati</taxon>
        <taxon>Actinomycetota</taxon>
        <taxon>Actinomycetes</taxon>
        <taxon>Micrococcales</taxon>
        <taxon>Micrococcaceae</taxon>
        <taxon>Glutamicibacter</taxon>
    </lineage>
</organism>
<dbReference type="Proteomes" id="UP000252167">
    <property type="component" value="Unassembled WGS sequence"/>
</dbReference>
<dbReference type="SUPFAM" id="SSF56281">
    <property type="entry name" value="Metallo-hydrolase/oxidoreductase"/>
    <property type="match status" value="1"/>
</dbReference>
<proteinExistence type="predicted"/>
<evidence type="ECO:0000259" key="1">
    <source>
        <dbReference type="SMART" id="SM00849"/>
    </source>
</evidence>
<protein>
    <recommendedName>
        <fullName evidence="1">Metallo-beta-lactamase domain-containing protein</fullName>
    </recommendedName>
</protein>
<dbReference type="InterPro" id="IPR001279">
    <property type="entry name" value="Metallo-B-lactamas"/>
</dbReference>
<dbReference type="Gene3D" id="3.60.15.10">
    <property type="entry name" value="Ribonuclease Z/Hydroxyacylglutathione hydrolase-like"/>
    <property type="match status" value="1"/>
</dbReference>
<dbReference type="InterPro" id="IPR036866">
    <property type="entry name" value="RibonucZ/Hydroxyglut_hydro"/>
</dbReference>